<evidence type="ECO:0000313" key="1">
    <source>
        <dbReference type="EMBL" id="MBL0740307.1"/>
    </source>
</evidence>
<gene>
    <name evidence="1" type="ORF">JI741_03720</name>
</gene>
<evidence type="ECO:0000313" key="2">
    <source>
        <dbReference type="Proteomes" id="UP000613030"/>
    </source>
</evidence>
<dbReference type="InterPro" id="IPR027961">
    <property type="entry name" value="DUF4442"/>
</dbReference>
<dbReference type="RefSeq" id="WP_202007495.1">
    <property type="nucleotide sequence ID" value="NZ_JAERRB010000001.1"/>
</dbReference>
<comment type="caution">
    <text evidence="1">The sequence shown here is derived from an EMBL/GenBank/DDBJ whole genome shotgun (WGS) entry which is preliminary data.</text>
</comment>
<dbReference type="EMBL" id="JAERRB010000001">
    <property type="protein sequence ID" value="MBL0740307.1"/>
    <property type="molecule type" value="Genomic_DNA"/>
</dbReference>
<dbReference type="Pfam" id="PF14539">
    <property type="entry name" value="DUF4442"/>
    <property type="match status" value="1"/>
</dbReference>
<organism evidence="1 2">
    <name type="scientific">Chryseolinea lacunae</name>
    <dbReference type="NCBI Taxonomy" id="2801331"/>
    <lineage>
        <taxon>Bacteria</taxon>
        <taxon>Pseudomonadati</taxon>
        <taxon>Bacteroidota</taxon>
        <taxon>Cytophagia</taxon>
        <taxon>Cytophagales</taxon>
        <taxon>Fulvivirgaceae</taxon>
        <taxon>Chryseolinea</taxon>
    </lineage>
</organism>
<dbReference type="SUPFAM" id="SSF54637">
    <property type="entry name" value="Thioesterase/thiol ester dehydrase-isomerase"/>
    <property type="match status" value="1"/>
</dbReference>
<dbReference type="InterPro" id="IPR029069">
    <property type="entry name" value="HotDog_dom_sf"/>
</dbReference>
<protein>
    <submittedName>
        <fullName evidence="1">DUF4442 domain-containing protein</fullName>
    </submittedName>
</protein>
<keyword evidence="2" id="KW-1185">Reference proteome</keyword>
<dbReference type="Gene3D" id="3.10.129.10">
    <property type="entry name" value="Hotdog Thioesterase"/>
    <property type="match status" value="1"/>
</dbReference>
<dbReference type="Proteomes" id="UP000613030">
    <property type="component" value="Unassembled WGS sequence"/>
</dbReference>
<proteinExistence type="predicted"/>
<reference evidence="1 2" key="1">
    <citation type="submission" date="2021-01" db="EMBL/GenBank/DDBJ databases">
        <title>Chryseolinea sp. Jin1 Genome sequencing and assembly.</title>
        <authorList>
            <person name="Kim I."/>
        </authorList>
    </citation>
    <scope>NUCLEOTIDE SEQUENCE [LARGE SCALE GENOMIC DNA]</scope>
    <source>
        <strain evidence="1 2">Jin1</strain>
    </source>
</reference>
<name>A0ABS1KM34_9BACT</name>
<accession>A0ABS1KM34</accession>
<sequence>MDIRKFLERAKTSAFHLWVLNQGLLRMVPFNKPHHFSVVALEDYRVKIKIPFRRKNLNHIRGLHACALATLSEYATGLLLLSRLGFDAYRIIMQRFEMDYHYQGKMEAFADFALTPEWIDQNIIQPLNGPEEAVVITLDVKIHDAQGKHLSTGKVYWQIKKWANVKTRVAA</sequence>